<sequence>MWAVIKVDKELMFYNFQTEQYEVVSDIKFAHANELESTNGISMTIGGFAKIVLDHDTSVSTLLRANIPLFLTKVGAREAAKTANLTGYTYINFDVTKIQLLK</sequence>
<organism evidence="1 2">
    <name type="scientific">Pseudoalteromonas fuliginea</name>
    <dbReference type="NCBI Taxonomy" id="1872678"/>
    <lineage>
        <taxon>Bacteria</taxon>
        <taxon>Pseudomonadati</taxon>
        <taxon>Pseudomonadota</taxon>
        <taxon>Gammaproteobacteria</taxon>
        <taxon>Alteromonadales</taxon>
        <taxon>Pseudoalteromonadaceae</taxon>
        <taxon>Pseudoalteromonas</taxon>
    </lineage>
</organism>
<gene>
    <name evidence="1" type="ORF">EU509_14915</name>
</gene>
<reference evidence="1 2" key="1">
    <citation type="submission" date="2019-01" db="EMBL/GenBank/DDBJ databases">
        <title>Genome sequences of marine Pseudoalteromonas species.</title>
        <authorList>
            <person name="Boraston A.B."/>
            <person name="Hehemann J.-H."/>
            <person name="Vickers C.J."/>
            <person name="Salama-Alber O."/>
            <person name="Abe K."/>
            <person name="Hettle A.J."/>
        </authorList>
    </citation>
    <scope>NUCLEOTIDE SEQUENCE [LARGE SCALE GENOMIC DNA]</scope>
    <source>
        <strain evidence="1 2">PS47</strain>
    </source>
</reference>
<dbReference type="RefSeq" id="WP_149606416.1">
    <property type="nucleotide sequence ID" value="NZ_SEUJ01000075.1"/>
</dbReference>
<comment type="caution">
    <text evidence="1">The sequence shown here is derived from an EMBL/GenBank/DDBJ whole genome shotgun (WGS) entry which is preliminary data.</text>
</comment>
<accession>A0ABQ6RF58</accession>
<proteinExistence type="predicted"/>
<keyword evidence="2" id="KW-1185">Reference proteome</keyword>
<evidence type="ECO:0000313" key="2">
    <source>
        <dbReference type="Proteomes" id="UP000322915"/>
    </source>
</evidence>
<evidence type="ECO:0000313" key="1">
    <source>
        <dbReference type="EMBL" id="KAA1152085.1"/>
    </source>
</evidence>
<protein>
    <submittedName>
        <fullName evidence="1">Uncharacterized protein</fullName>
    </submittedName>
</protein>
<name>A0ABQ6RF58_9GAMM</name>
<dbReference type="EMBL" id="SEUJ01000075">
    <property type="protein sequence ID" value="KAA1152085.1"/>
    <property type="molecule type" value="Genomic_DNA"/>
</dbReference>
<dbReference type="Proteomes" id="UP000322915">
    <property type="component" value="Unassembled WGS sequence"/>
</dbReference>